<dbReference type="Proteomes" id="UP000007110">
    <property type="component" value="Unassembled WGS sequence"/>
</dbReference>
<dbReference type="SUPFAM" id="SSF52058">
    <property type="entry name" value="L domain-like"/>
    <property type="match status" value="1"/>
</dbReference>
<evidence type="ECO:0000256" key="2">
    <source>
        <dbReference type="ARBA" id="ARBA00022729"/>
    </source>
</evidence>
<dbReference type="InterPro" id="IPR003591">
    <property type="entry name" value="Leu-rich_rpt_typical-subtyp"/>
</dbReference>
<dbReference type="PROSITE" id="PS51450">
    <property type="entry name" value="LRR"/>
    <property type="match status" value="2"/>
</dbReference>
<accession>A0A7M7NCH1</accession>
<dbReference type="EnsemblMetazoa" id="XM_030978695">
    <property type="protein sequence ID" value="XP_030834555"/>
    <property type="gene ID" value="LOC115921328"/>
</dbReference>
<dbReference type="SMART" id="SM00369">
    <property type="entry name" value="LRR_TYP"/>
    <property type="match status" value="6"/>
</dbReference>
<name>A0A7M7NCH1_STRPU</name>
<reference evidence="6" key="1">
    <citation type="submission" date="2015-02" db="EMBL/GenBank/DDBJ databases">
        <title>Genome sequencing for Strongylocentrotus purpuratus.</title>
        <authorList>
            <person name="Murali S."/>
            <person name="Liu Y."/>
            <person name="Vee V."/>
            <person name="English A."/>
            <person name="Wang M."/>
            <person name="Skinner E."/>
            <person name="Han Y."/>
            <person name="Muzny D.M."/>
            <person name="Worley K.C."/>
            <person name="Gibbs R.A."/>
        </authorList>
    </citation>
    <scope>NUCLEOTIDE SEQUENCE</scope>
</reference>
<protein>
    <submittedName>
        <fullName evidence="5">Uncharacterized protein</fullName>
    </submittedName>
</protein>
<evidence type="ECO:0000313" key="5">
    <source>
        <dbReference type="EnsemblMetazoa" id="XP_030834555"/>
    </source>
</evidence>
<dbReference type="InterPro" id="IPR032675">
    <property type="entry name" value="LRR_dom_sf"/>
</dbReference>
<proteinExistence type="predicted"/>
<keyword evidence="6" id="KW-1185">Reference proteome</keyword>
<dbReference type="OrthoDB" id="676979at2759"/>
<feature type="chain" id="PRO_5029616358" evidence="4">
    <location>
        <begin position="29"/>
        <end position="334"/>
    </location>
</feature>
<evidence type="ECO:0000256" key="3">
    <source>
        <dbReference type="ARBA" id="ARBA00022737"/>
    </source>
</evidence>
<dbReference type="Pfam" id="PF13855">
    <property type="entry name" value="LRR_8"/>
    <property type="match status" value="3"/>
</dbReference>
<dbReference type="Gene3D" id="3.80.10.10">
    <property type="entry name" value="Ribonuclease Inhibitor"/>
    <property type="match status" value="2"/>
</dbReference>
<evidence type="ECO:0000256" key="4">
    <source>
        <dbReference type="SAM" id="SignalP"/>
    </source>
</evidence>
<evidence type="ECO:0000313" key="6">
    <source>
        <dbReference type="Proteomes" id="UP000007110"/>
    </source>
</evidence>
<keyword evidence="2 4" id="KW-0732">Signal</keyword>
<keyword evidence="1" id="KW-0433">Leucine-rich repeat</keyword>
<feature type="signal peptide" evidence="4">
    <location>
        <begin position="1"/>
        <end position="28"/>
    </location>
</feature>
<dbReference type="AlphaFoldDB" id="A0A7M7NCH1"/>
<dbReference type="InParanoid" id="A0A7M7NCH1"/>
<dbReference type="PANTHER" id="PTHR24373">
    <property type="entry name" value="SLIT RELATED LEUCINE-RICH REPEAT NEURONAL PROTEIN"/>
    <property type="match status" value="1"/>
</dbReference>
<dbReference type="InterPro" id="IPR050328">
    <property type="entry name" value="Dev_Immune_Receptor"/>
</dbReference>
<dbReference type="GO" id="GO:0038023">
    <property type="term" value="F:signaling receptor activity"/>
    <property type="evidence" value="ECO:0000318"/>
    <property type="project" value="GO_Central"/>
</dbReference>
<organism evidence="5 6">
    <name type="scientific">Strongylocentrotus purpuratus</name>
    <name type="common">Purple sea urchin</name>
    <dbReference type="NCBI Taxonomy" id="7668"/>
    <lineage>
        <taxon>Eukaryota</taxon>
        <taxon>Metazoa</taxon>
        <taxon>Echinodermata</taxon>
        <taxon>Eleutherozoa</taxon>
        <taxon>Echinozoa</taxon>
        <taxon>Echinoidea</taxon>
        <taxon>Euechinoidea</taxon>
        <taxon>Echinacea</taxon>
        <taxon>Camarodonta</taxon>
        <taxon>Echinidea</taxon>
        <taxon>Strongylocentrotidae</taxon>
        <taxon>Strongylocentrotus</taxon>
    </lineage>
</organism>
<evidence type="ECO:0000256" key="1">
    <source>
        <dbReference type="ARBA" id="ARBA00022614"/>
    </source>
</evidence>
<dbReference type="PANTHER" id="PTHR24373:SF397">
    <property type="entry name" value="IG-LIKE DOMAIN-CONTAINING PROTEIN"/>
    <property type="match status" value="1"/>
</dbReference>
<dbReference type="RefSeq" id="XP_030834555.1">
    <property type="nucleotide sequence ID" value="XM_030978695.1"/>
</dbReference>
<sequence>MAPRRRGHTGKPCLALFMLIAMLYFAVPEHIDICRDCLCFGTLQHVSCQGVFRLRAQLKHTFEDADFRGLDLHVPHLKLSPDLFQNRSDIIYLNLMENGFKFIDDRLFMILRQMKFLTLSRNALTAVPVFHNLTSLQELYLLFNNIRNIGSNLKAHAPKLKMLMLDHNKITFVQGDQFPEELKVLGLSFNRITSIDRGSLSGLVQLKKVDLTGNLISQISSGSFLLPGLKTVILNENRIREIFKDAFNPELDIIHLNSNRLSELGNISCIPSLKGLFVSHQSEVIKLQEIPLLKNLTELTITVETSHDDADGIARILTKMPRLQILSLGNPDFG</sequence>
<dbReference type="KEGG" id="spu:115921328"/>
<dbReference type="GO" id="GO:0005886">
    <property type="term" value="C:plasma membrane"/>
    <property type="evidence" value="ECO:0000318"/>
    <property type="project" value="GO_Central"/>
</dbReference>
<dbReference type="GeneID" id="115921328"/>
<keyword evidence="3" id="KW-0677">Repeat</keyword>
<dbReference type="InterPro" id="IPR001611">
    <property type="entry name" value="Leu-rich_rpt"/>
</dbReference>
<reference evidence="5" key="2">
    <citation type="submission" date="2021-01" db="UniProtKB">
        <authorList>
            <consortium name="EnsemblMetazoa"/>
        </authorList>
    </citation>
    <scope>IDENTIFICATION</scope>
</reference>